<evidence type="ECO:0000313" key="4">
    <source>
        <dbReference type="EMBL" id="OQX91295.1"/>
    </source>
</evidence>
<dbReference type="GO" id="GO:0097367">
    <property type="term" value="F:carbohydrate derivative binding"/>
    <property type="evidence" value="ECO:0007669"/>
    <property type="project" value="InterPro"/>
</dbReference>
<dbReference type="GO" id="GO:0004347">
    <property type="term" value="F:glucose-6-phosphate isomerase activity"/>
    <property type="evidence" value="ECO:0007669"/>
    <property type="project" value="InterPro"/>
</dbReference>
<keyword evidence="2" id="KW-0413">Isomerase</keyword>
<dbReference type="Pfam" id="PF10432">
    <property type="entry name" value="bact-PGI_C"/>
    <property type="match status" value="1"/>
</dbReference>
<evidence type="ECO:0000259" key="3">
    <source>
        <dbReference type="PROSITE" id="PS51464"/>
    </source>
</evidence>
<dbReference type="InterPro" id="IPR019490">
    <property type="entry name" value="Glu6P/Mann6P_isomerase_C"/>
</dbReference>
<accession>A0A1W9S3P5</accession>
<dbReference type="EMBL" id="NATQ01000003">
    <property type="protein sequence ID" value="OQX91295.1"/>
    <property type="molecule type" value="Genomic_DNA"/>
</dbReference>
<evidence type="ECO:0000313" key="5">
    <source>
        <dbReference type="Proteomes" id="UP000192611"/>
    </source>
</evidence>
<organism evidence="4 5">
    <name type="scientific">Candidatus Coatesbacteria bacterium 4484_99</name>
    <dbReference type="NCBI Taxonomy" id="1970774"/>
    <lineage>
        <taxon>Bacteria</taxon>
        <taxon>Candidatus Coatesiibacteriota</taxon>
    </lineage>
</organism>
<dbReference type="GO" id="GO:0004476">
    <property type="term" value="F:mannose-6-phosphate isomerase activity"/>
    <property type="evidence" value="ECO:0007669"/>
    <property type="project" value="InterPro"/>
</dbReference>
<name>A0A1W9S3P5_9BACT</name>
<sequence>MDSDKDSRFIPVNDTCNMLEMTLSFPEQLEEAYQIAEKQELIKINHRPSSIATIGMGGSGICGNIVATSAIENIKMPVFSFRDYTVPEYIDDKCLVFAISYSGNTIETLTSLKALLDRSLRNIITISSGGILEQVSQKFNLPHIKIPAGRPPRASLGYLLIPIIVSLGKLGLFNRYEDTIKEVIKEVEALRTDVNADIPVENNIAKDVAIQIKGKLPIVYGTGEAMGVVAERWAGQFQENAKVLTFNRTFPELCHNQAIGWEDASGIADKCVVISLEGEWEKGAKVEQRGALLDIVKGKGIPVLHINITGDGGLPAIIRAIYLGDFISIYLSALNNVDPCSIGGINSVKERIAPYIDKLNLLS</sequence>
<proteinExistence type="inferred from homology"/>
<dbReference type="AlphaFoldDB" id="A0A1W9S3P5"/>
<dbReference type="InterPro" id="IPR046348">
    <property type="entry name" value="SIS_dom_sf"/>
</dbReference>
<dbReference type="GO" id="GO:0005975">
    <property type="term" value="P:carbohydrate metabolic process"/>
    <property type="evidence" value="ECO:0007669"/>
    <property type="project" value="InterPro"/>
</dbReference>
<dbReference type="PROSITE" id="PS51464">
    <property type="entry name" value="SIS"/>
    <property type="match status" value="1"/>
</dbReference>
<dbReference type="GO" id="GO:1901135">
    <property type="term" value="P:carbohydrate derivative metabolic process"/>
    <property type="evidence" value="ECO:0007669"/>
    <property type="project" value="InterPro"/>
</dbReference>
<comment type="caution">
    <text evidence="4">The sequence shown here is derived from an EMBL/GenBank/DDBJ whole genome shotgun (WGS) entry which is preliminary data.</text>
</comment>
<dbReference type="InterPro" id="IPR001347">
    <property type="entry name" value="SIS_dom"/>
</dbReference>
<protein>
    <recommendedName>
        <fullName evidence="3">SIS domain-containing protein</fullName>
    </recommendedName>
</protein>
<feature type="domain" description="SIS" evidence="3">
    <location>
        <begin position="41"/>
        <end position="178"/>
    </location>
</feature>
<reference evidence="5" key="1">
    <citation type="submission" date="2017-03" db="EMBL/GenBank/DDBJ databases">
        <title>Novel pathways for hydrocarbon cycling and metabolic interdependencies in hydrothermal sediment communities.</title>
        <authorList>
            <person name="Dombrowski N."/>
            <person name="Seitz K."/>
            <person name="Teske A."/>
            <person name="Baker B."/>
        </authorList>
    </citation>
    <scope>NUCLEOTIDE SEQUENCE [LARGE SCALE GENOMIC DNA]</scope>
</reference>
<gene>
    <name evidence="4" type="ORF">B6D57_00220</name>
</gene>
<comment type="similarity">
    <text evidence="1">Belongs to the PGI/PMI family.</text>
</comment>
<evidence type="ECO:0000256" key="1">
    <source>
        <dbReference type="ARBA" id="ARBA00010523"/>
    </source>
</evidence>
<dbReference type="SUPFAM" id="SSF53697">
    <property type="entry name" value="SIS domain"/>
    <property type="match status" value="1"/>
</dbReference>
<dbReference type="Gene3D" id="3.40.50.10490">
    <property type="entry name" value="Glucose-6-phosphate isomerase like protein, domain 1"/>
    <property type="match status" value="2"/>
</dbReference>
<evidence type="ECO:0000256" key="2">
    <source>
        <dbReference type="ARBA" id="ARBA00023235"/>
    </source>
</evidence>
<dbReference type="Proteomes" id="UP000192611">
    <property type="component" value="Unassembled WGS sequence"/>
</dbReference>
<dbReference type="CDD" id="cd05637">
    <property type="entry name" value="SIS_PGI_PMI_2"/>
    <property type="match status" value="1"/>
</dbReference>